<name>A0ABU4SCH4_9GAMM</name>
<organism evidence="1 2">
    <name type="scientific">Xenorhabdus santafensis</name>
    <dbReference type="NCBI Taxonomy" id="2582833"/>
    <lineage>
        <taxon>Bacteria</taxon>
        <taxon>Pseudomonadati</taxon>
        <taxon>Pseudomonadota</taxon>
        <taxon>Gammaproteobacteria</taxon>
        <taxon>Enterobacterales</taxon>
        <taxon>Morganellaceae</taxon>
        <taxon>Xenorhabdus</taxon>
    </lineage>
</organism>
<dbReference type="Proteomes" id="UP001271890">
    <property type="component" value="Unassembled WGS sequence"/>
</dbReference>
<keyword evidence="2" id="KW-1185">Reference proteome</keyword>
<dbReference type="Pfam" id="PF13665">
    <property type="entry name" value="Tox-PAAR-like"/>
    <property type="match status" value="1"/>
</dbReference>
<protein>
    <submittedName>
        <fullName evidence="1">DUF4150 domain-containing protein</fullName>
    </submittedName>
</protein>
<sequence length="131" mass="13192">MYANTQGGGKDFATPDVCLTPSGLSPVPMTYPNTAEGPMGAPGASNILFAGCPVHNITTNITLTMGDNAGVNFGVASGTVMGPSRHTAGANTVLVKGSPVTRLSSPTMQNSTNVPGSRIAPSQTKVMIQAS</sequence>
<gene>
    <name evidence="1" type="ORF">FE392_14375</name>
</gene>
<accession>A0ABU4SCH4</accession>
<dbReference type="EMBL" id="VCDN01000058">
    <property type="protein sequence ID" value="MDX7988503.1"/>
    <property type="molecule type" value="Genomic_DNA"/>
</dbReference>
<evidence type="ECO:0000313" key="1">
    <source>
        <dbReference type="EMBL" id="MDX7988503.1"/>
    </source>
</evidence>
<comment type="caution">
    <text evidence="1">The sequence shown here is derived from an EMBL/GenBank/DDBJ whole genome shotgun (WGS) entry which is preliminary data.</text>
</comment>
<evidence type="ECO:0000313" key="2">
    <source>
        <dbReference type="Proteomes" id="UP001271890"/>
    </source>
</evidence>
<reference evidence="2" key="1">
    <citation type="journal article" date="2024" name="Toxins">
        <title>Genome Sequence Analysis of Native Xenorhabdus Strains Isolated from Entomopathogenic Nematodes in Argentina.</title>
        <authorList>
            <person name="Palma L."/>
            <person name="Frizzo L."/>
            <person name="Kaiser S."/>
            <person name="Berry C."/>
            <person name="Caballero P."/>
            <person name="Bode H.B."/>
            <person name="Del Valle E.E."/>
        </authorList>
    </citation>
    <scope>NUCLEOTIDE SEQUENCE [LARGE SCALE GENOMIC DNA]</scope>
    <source>
        <strain evidence="2">12</strain>
    </source>
</reference>
<proteinExistence type="predicted"/>
<dbReference type="RefSeq" id="WP_319930908.1">
    <property type="nucleotide sequence ID" value="NZ_VCDN01000058.1"/>
</dbReference>